<dbReference type="InterPro" id="IPR001909">
    <property type="entry name" value="KRAB"/>
</dbReference>
<proteinExistence type="predicted"/>
<dbReference type="PANTHER" id="PTHR23232:SF163">
    <property type="entry name" value="ZINC FINGER PROTEIN 589"/>
    <property type="match status" value="1"/>
</dbReference>
<feature type="domain" description="KRAB" evidence="1">
    <location>
        <begin position="8"/>
        <end position="79"/>
    </location>
</feature>
<dbReference type="GeneTree" id="ENSGT00940000162931"/>
<reference evidence="2" key="2">
    <citation type="submission" date="2025-08" db="UniProtKB">
        <authorList>
            <consortium name="Ensembl"/>
        </authorList>
    </citation>
    <scope>IDENTIFICATION</scope>
</reference>
<dbReference type="GO" id="GO:0006355">
    <property type="term" value="P:regulation of DNA-templated transcription"/>
    <property type="evidence" value="ECO:0007669"/>
    <property type="project" value="InterPro"/>
</dbReference>
<dbReference type="InterPro" id="IPR050169">
    <property type="entry name" value="Krueppel_C2H2_ZnF"/>
</dbReference>
<dbReference type="AlphaFoldDB" id="A0A2I3M292"/>
<dbReference type="ExpressionAtlas" id="A0A2I3M292">
    <property type="expression patterns" value="baseline"/>
</dbReference>
<sequence>MTMLQESFSFDDLSVDFTQKEWQLLDPSQKNLYKDVMLENYSSLVSLGYEVMKPDVIFKLEQGEEPWVGDGEIPSSDSPVSGCFLPHGETWSAVREKNEAIIEAKSRKCPDCVPVPGSSGLRVQVHLCPFHALIVEFFCEILQIS</sequence>
<dbReference type="Gene3D" id="6.10.140.140">
    <property type="match status" value="1"/>
</dbReference>
<dbReference type="SMART" id="SM00349">
    <property type="entry name" value="KRAB"/>
    <property type="match status" value="1"/>
</dbReference>
<reference evidence="2 3" key="1">
    <citation type="submission" date="2012-03" db="EMBL/GenBank/DDBJ databases">
        <title>Whole Genome Assembly of Papio anubis.</title>
        <authorList>
            <person name="Liu Y.L."/>
            <person name="Abraham K.A."/>
            <person name="Akbar H.A."/>
            <person name="Ali S.A."/>
            <person name="Anosike U.A."/>
            <person name="Aqrawi P.A."/>
            <person name="Arias F.A."/>
            <person name="Attaway T.A."/>
            <person name="Awwad R.A."/>
            <person name="Babu C.B."/>
            <person name="Bandaranaike D.B."/>
            <person name="Battles P.B."/>
            <person name="Bell A.B."/>
            <person name="Beltran B.B."/>
            <person name="Berhane-Mersha D.B."/>
            <person name="Bess C.B."/>
            <person name="Bickham C.B."/>
            <person name="Bolden T.B."/>
            <person name="Carter K.C."/>
            <person name="Chau D.C."/>
            <person name="Chavez A.C."/>
            <person name="Clerc-Blankenburg K.C."/>
            <person name="Coyle M.C."/>
            <person name="Dao M.D."/>
            <person name="Davila M.L.D."/>
            <person name="Davy-Carroll L.D."/>
            <person name="Denson S.D."/>
            <person name="Dinh H.D."/>
            <person name="Fernandez S.F."/>
            <person name="Fernando P.F."/>
            <person name="Forbes L.F."/>
            <person name="Francis C.F."/>
            <person name="Francisco L.F."/>
            <person name="Fu Q.F."/>
            <person name="Garcia-Iii R.G."/>
            <person name="Garrett T.G."/>
            <person name="Gross S.G."/>
            <person name="Gubbala S.G."/>
            <person name="Hirani K.H."/>
            <person name="Hogues M.H."/>
            <person name="Hollins B.H."/>
            <person name="Jackson L.J."/>
            <person name="Javaid M.J."/>
            <person name="Jhangiani S.J."/>
            <person name="Johnson A.J."/>
            <person name="Johnson B.J."/>
            <person name="Jones J.J."/>
            <person name="Joshi V.J."/>
            <person name="Kalu J.K."/>
            <person name="Khan N.K."/>
            <person name="Korchina V.K."/>
            <person name="Kovar C.K."/>
            <person name="Lago L.L."/>
            <person name="Lara F.L."/>
            <person name="Le T.-K.L."/>
            <person name="Lee S.L."/>
            <person name="Legall-Iii F.L."/>
            <person name="Lemon S.L."/>
            <person name="Liu J.L."/>
            <person name="Liu Y.-S.L."/>
            <person name="Liyanage D.L."/>
            <person name="Lopez J.L."/>
            <person name="Lorensuhewa L.L."/>
            <person name="Mata R.M."/>
            <person name="Mathew T.M."/>
            <person name="Mercado C.M."/>
            <person name="Mercado I.M."/>
            <person name="Morales K.M."/>
            <person name="Morgan M.M."/>
            <person name="Munidasa M.M."/>
            <person name="Ngo D.N."/>
            <person name="Nguyen L.N."/>
            <person name="Nguyen T.N."/>
            <person name="Nguyen N.N."/>
            <person name="Obregon M.O."/>
            <person name="Okwuonu G.O."/>
            <person name="Ongeri F.O."/>
            <person name="Onwere C.O."/>
            <person name="Osifeso I.O."/>
            <person name="Parra A.P."/>
            <person name="Patil S.P."/>
            <person name="Perez A.P."/>
            <person name="Perez Y.P."/>
            <person name="Pham C.P."/>
            <person name="Pu L.-L.P."/>
            <person name="Puazo M.P."/>
            <person name="Quiroz J.Q."/>
            <person name="Rouhana J.R."/>
            <person name="Ruiz M.R."/>
            <person name="Ruiz S.-J.R."/>
            <person name="Saada N.S."/>
            <person name="Santibanez J.S."/>
            <person name="Scheel M.S."/>
            <person name="Schneider B.S."/>
            <person name="Simmons D.S."/>
            <person name="Sisson I.S."/>
            <person name="Tang L.-Y.T."/>
            <person name="Thornton R.T."/>
            <person name="Tisius J.T."/>
            <person name="Toledanes G.T."/>
            <person name="Trejos Z.T."/>
            <person name="Usmani K.U."/>
            <person name="Varghese R.V."/>
            <person name="Vattathil S.V."/>
            <person name="Vee V.V."/>
            <person name="Walker D.W."/>
            <person name="Weissenberger G.W."/>
            <person name="White C.W."/>
            <person name="Williams A.W."/>
            <person name="Woodworth J.W."/>
            <person name="Wright R.W."/>
            <person name="Zhu Y.Z."/>
            <person name="Han Y.H."/>
            <person name="Newsham I.N."/>
            <person name="Nazareth L.N."/>
            <person name="Worley K.W."/>
            <person name="Muzny D.M."/>
            <person name="Rogers J.R."/>
            <person name="Gibbs R.G."/>
        </authorList>
    </citation>
    <scope>NUCLEOTIDE SEQUENCE [LARGE SCALE GENOMIC DNA]</scope>
</reference>
<protein>
    <submittedName>
        <fullName evidence="2">Zinc finger protein 84</fullName>
    </submittedName>
</protein>
<dbReference type="PROSITE" id="PS50805">
    <property type="entry name" value="KRAB"/>
    <property type="match status" value="1"/>
</dbReference>
<dbReference type="PANTHER" id="PTHR23232">
    <property type="entry name" value="KRAB DOMAIN C2H2 ZINC FINGER"/>
    <property type="match status" value="1"/>
</dbReference>
<name>A0A2I3M292_PAPAN</name>
<evidence type="ECO:0000313" key="2">
    <source>
        <dbReference type="Ensembl" id="ENSPANP00000029833.1"/>
    </source>
</evidence>
<dbReference type="Bgee" id="ENSPANG00000013322">
    <property type="expression patterns" value="Expressed in postnatal subventricular zone and 65 other cell types or tissues"/>
</dbReference>
<dbReference type="CDD" id="cd07765">
    <property type="entry name" value="KRAB_A-box"/>
    <property type="match status" value="1"/>
</dbReference>
<dbReference type="Proteomes" id="UP000028761">
    <property type="component" value="Chromosome 9"/>
</dbReference>
<dbReference type="Pfam" id="PF01352">
    <property type="entry name" value="KRAB"/>
    <property type="match status" value="1"/>
</dbReference>
<dbReference type="Ensembl" id="ENSPANT00000056271.2">
    <property type="protein sequence ID" value="ENSPANP00000029833.1"/>
    <property type="gene ID" value="ENSPANG00000013322.3"/>
</dbReference>
<reference evidence="2" key="3">
    <citation type="submission" date="2025-09" db="UniProtKB">
        <authorList>
            <consortium name="Ensembl"/>
        </authorList>
    </citation>
    <scope>IDENTIFICATION</scope>
</reference>
<evidence type="ECO:0000313" key="3">
    <source>
        <dbReference type="Proteomes" id="UP000028761"/>
    </source>
</evidence>
<organism evidence="2 3">
    <name type="scientific">Papio anubis</name>
    <name type="common">Olive baboon</name>
    <dbReference type="NCBI Taxonomy" id="9555"/>
    <lineage>
        <taxon>Eukaryota</taxon>
        <taxon>Metazoa</taxon>
        <taxon>Chordata</taxon>
        <taxon>Craniata</taxon>
        <taxon>Vertebrata</taxon>
        <taxon>Euteleostomi</taxon>
        <taxon>Mammalia</taxon>
        <taxon>Eutheria</taxon>
        <taxon>Euarchontoglires</taxon>
        <taxon>Primates</taxon>
        <taxon>Haplorrhini</taxon>
        <taxon>Catarrhini</taxon>
        <taxon>Cercopithecidae</taxon>
        <taxon>Cercopithecinae</taxon>
        <taxon>Papio</taxon>
    </lineage>
</organism>
<evidence type="ECO:0000259" key="1">
    <source>
        <dbReference type="PROSITE" id="PS50805"/>
    </source>
</evidence>
<gene>
    <name evidence="2" type="primary">ZNF84</name>
</gene>
<dbReference type="InterPro" id="IPR036051">
    <property type="entry name" value="KRAB_dom_sf"/>
</dbReference>
<dbReference type="SUPFAM" id="SSF109640">
    <property type="entry name" value="KRAB domain (Kruppel-associated box)"/>
    <property type="match status" value="1"/>
</dbReference>
<keyword evidence="3" id="KW-1185">Reference proteome</keyword>
<accession>A0A2I3M292</accession>